<proteinExistence type="predicted"/>
<feature type="compositionally biased region" description="Basic and acidic residues" evidence="1">
    <location>
        <begin position="245"/>
        <end position="260"/>
    </location>
</feature>
<feature type="region of interest" description="Disordered" evidence="1">
    <location>
        <begin position="601"/>
        <end position="649"/>
    </location>
</feature>
<reference evidence="3" key="1">
    <citation type="submission" date="2022-03" db="EMBL/GenBank/DDBJ databases">
        <authorList>
            <person name="Tunstrom K."/>
        </authorList>
    </citation>
    <scope>NUCLEOTIDE SEQUENCE</scope>
</reference>
<name>A0AAU9UX95_EUPED</name>
<feature type="region of interest" description="Disordered" evidence="1">
    <location>
        <begin position="245"/>
        <end position="287"/>
    </location>
</feature>
<keyword evidence="2" id="KW-0732">Signal</keyword>
<feature type="compositionally biased region" description="Basic and acidic residues" evidence="1">
    <location>
        <begin position="908"/>
        <end position="935"/>
    </location>
</feature>
<feature type="compositionally biased region" description="Polar residues" evidence="1">
    <location>
        <begin position="625"/>
        <end position="643"/>
    </location>
</feature>
<feature type="region of interest" description="Disordered" evidence="1">
    <location>
        <begin position="106"/>
        <end position="130"/>
    </location>
</feature>
<keyword evidence="4" id="KW-1185">Reference proteome</keyword>
<feature type="region of interest" description="Disordered" evidence="1">
    <location>
        <begin position="1036"/>
        <end position="1056"/>
    </location>
</feature>
<dbReference type="EMBL" id="CAKOGL010000025">
    <property type="protein sequence ID" value="CAH2102531.1"/>
    <property type="molecule type" value="Genomic_DNA"/>
</dbReference>
<accession>A0AAU9UX95</accession>
<organism evidence="3 4">
    <name type="scientific">Euphydryas editha</name>
    <name type="common">Edith's checkerspot</name>
    <dbReference type="NCBI Taxonomy" id="104508"/>
    <lineage>
        <taxon>Eukaryota</taxon>
        <taxon>Metazoa</taxon>
        <taxon>Ecdysozoa</taxon>
        <taxon>Arthropoda</taxon>
        <taxon>Hexapoda</taxon>
        <taxon>Insecta</taxon>
        <taxon>Pterygota</taxon>
        <taxon>Neoptera</taxon>
        <taxon>Endopterygota</taxon>
        <taxon>Lepidoptera</taxon>
        <taxon>Glossata</taxon>
        <taxon>Ditrysia</taxon>
        <taxon>Papilionoidea</taxon>
        <taxon>Nymphalidae</taxon>
        <taxon>Nymphalinae</taxon>
        <taxon>Euphydryas</taxon>
    </lineage>
</organism>
<protein>
    <recommendedName>
        <fullName evidence="5">Hornerin</fullName>
    </recommendedName>
</protein>
<evidence type="ECO:0000256" key="2">
    <source>
        <dbReference type="SAM" id="SignalP"/>
    </source>
</evidence>
<comment type="caution">
    <text evidence="3">The sequence shown here is derived from an EMBL/GenBank/DDBJ whole genome shotgun (WGS) entry which is preliminary data.</text>
</comment>
<feature type="compositionally biased region" description="Polar residues" evidence="1">
    <location>
        <begin position="726"/>
        <end position="747"/>
    </location>
</feature>
<dbReference type="Proteomes" id="UP001153954">
    <property type="component" value="Unassembled WGS sequence"/>
</dbReference>
<feature type="region of interest" description="Disordered" evidence="1">
    <location>
        <begin position="726"/>
        <end position="758"/>
    </location>
</feature>
<sequence length="1056" mass="106653">MELLCVFALALVTSVTGIPHAYGVKSGAVAKAEANAAAGVFGGLPVIPLSIPSGGFSGSFSKSSSSSFASSSASASSSSSSYSFSGSNGIAGFGCQYNNCKNSGNSVPSTLHNSQGNGIQNNGEASAGTGNTAGSSIYSGNGENAPCTGSNCNGLSISTNKCSSGKCGLPGNPQDTSTTSNNNNVVSNCASGQCNAEPQNGNSLNSYDSSKCASGNCSPTGPQHKDTASNLNDYNLDSAAKSNYEVKGDEPNLNSNDKKGQARPSSDEQDIFIPLSPSANGARPVSKPATQLSVPYLDPTCTSHNCNIAPSDHDSSKGKLPTSYNVPILGPSSTVSYPDSSSNPTGTAANSLSNCGSASCPSDVLSSTNTASVSSQPSTYTQASYPSQILVAPVVSPSCSGYNCKPEQQKPNSDVPIYQVSSKQPIACNAPDCSFSPATDSSVVGYPSQFDSSKPYVGASSQSEQKKYTDYAVKPNLVPSATQQHLDNNGYTTNTGSFNVGSQQGSFDTKLYDNSKTGFVSTRQNLPSFTGGFTKPTGSIDGNVGYTPSHGSTGSSKPQFYVSSPTYTGGFSKPTASINGNIGYTPLHGSTGSFKPQFDISSPTNTGGFTKPTEPIDENVGYTPSHPSTGSSKPQFDVSSPTYTGGFRSSKPQFDVSSLTYTGGFSKPTGSINGNVGYTPSHSSIGTSKPHLYVSSTTQSTPVYTGGFGGSAGSFDTSSGIGTHFSSKPSHGYAPTSNNLSNSNNIGDLSGSGVSKTSSSPVLPIHNVPTSAGNFAESHRPTSVLQAGIPSLSKPVVKKDELPVYTGGFGGPKGLLKPNEYNLPAKLPAAASNNYGPTSCTSANCNVINVPKTIGAYQGTGGAPTSLSASADAKAVAYTGGFGGPSGFLKPLDNDRQSKSEHFGVEGQEKFNNHGHTNDGIDSKNKYSSGSKDKINSGVDGTGAQTNAGAQANAAAFASSGAFSANQGTGETGCNSDCGANYSSGLGHNIASSNSLGSSHIQHTDSLENTVGVAAAEASAKSIAGASARSFGVGNSFASSSASAHSSAGASVKGGK</sequence>
<evidence type="ECO:0000313" key="3">
    <source>
        <dbReference type="EMBL" id="CAH2102531.1"/>
    </source>
</evidence>
<gene>
    <name evidence="3" type="ORF">EEDITHA_LOCUS17145</name>
</gene>
<evidence type="ECO:0000313" key="4">
    <source>
        <dbReference type="Proteomes" id="UP001153954"/>
    </source>
</evidence>
<dbReference type="AlphaFoldDB" id="A0AAU9UX95"/>
<evidence type="ECO:0008006" key="5">
    <source>
        <dbReference type="Google" id="ProtNLM"/>
    </source>
</evidence>
<feature type="signal peptide" evidence="2">
    <location>
        <begin position="1"/>
        <end position="17"/>
    </location>
</feature>
<evidence type="ECO:0000256" key="1">
    <source>
        <dbReference type="SAM" id="MobiDB-lite"/>
    </source>
</evidence>
<feature type="chain" id="PRO_5043919729" description="Hornerin" evidence="2">
    <location>
        <begin position="18"/>
        <end position="1056"/>
    </location>
</feature>
<feature type="region of interest" description="Disordered" evidence="1">
    <location>
        <begin position="908"/>
        <end position="942"/>
    </location>
</feature>